<evidence type="ECO:0000313" key="2">
    <source>
        <dbReference type="EMBL" id="KAK4312855.1"/>
    </source>
</evidence>
<dbReference type="Proteomes" id="UP001292094">
    <property type="component" value="Unassembled WGS sequence"/>
</dbReference>
<protein>
    <submittedName>
        <fullName evidence="2">Uncharacterized protein</fullName>
    </submittedName>
</protein>
<name>A0AAE1PQD7_9EUCA</name>
<feature type="compositionally biased region" description="Polar residues" evidence="1">
    <location>
        <begin position="16"/>
        <end position="31"/>
    </location>
</feature>
<evidence type="ECO:0000313" key="3">
    <source>
        <dbReference type="Proteomes" id="UP001292094"/>
    </source>
</evidence>
<dbReference type="EMBL" id="JAWZYT010001371">
    <property type="protein sequence ID" value="KAK4312855.1"/>
    <property type="molecule type" value="Genomic_DNA"/>
</dbReference>
<comment type="caution">
    <text evidence="2">The sequence shown here is derived from an EMBL/GenBank/DDBJ whole genome shotgun (WGS) entry which is preliminary data.</text>
</comment>
<feature type="region of interest" description="Disordered" evidence="1">
    <location>
        <begin position="1"/>
        <end position="46"/>
    </location>
</feature>
<gene>
    <name evidence="2" type="ORF">Pmani_015750</name>
</gene>
<proteinExistence type="predicted"/>
<sequence>MAGERTSASHQDHHNTTNTNQAVRQPTNQPQHGHPLLHHTQQHSQVGRKFNEAHIYNTVRQEKILCHLI</sequence>
<dbReference type="AlphaFoldDB" id="A0AAE1PQD7"/>
<accession>A0AAE1PQD7</accession>
<keyword evidence="3" id="KW-1185">Reference proteome</keyword>
<organism evidence="2 3">
    <name type="scientific">Petrolisthes manimaculis</name>
    <dbReference type="NCBI Taxonomy" id="1843537"/>
    <lineage>
        <taxon>Eukaryota</taxon>
        <taxon>Metazoa</taxon>
        <taxon>Ecdysozoa</taxon>
        <taxon>Arthropoda</taxon>
        <taxon>Crustacea</taxon>
        <taxon>Multicrustacea</taxon>
        <taxon>Malacostraca</taxon>
        <taxon>Eumalacostraca</taxon>
        <taxon>Eucarida</taxon>
        <taxon>Decapoda</taxon>
        <taxon>Pleocyemata</taxon>
        <taxon>Anomura</taxon>
        <taxon>Galatheoidea</taxon>
        <taxon>Porcellanidae</taxon>
        <taxon>Petrolisthes</taxon>
    </lineage>
</organism>
<reference evidence="2" key="1">
    <citation type="submission" date="2023-11" db="EMBL/GenBank/DDBJ databases">
        <title>Genome assemblies of two species of porcelain crab, Petrolisthes cinctipes and Petrolisthes manimaculis (Anomura: Porcellanidae).</title>
        <authorList>
            <person name="Angst P."/>
        </authorList>
    </citation>
    <scope>NUCLEOTIDE SEQUENCE</scope>
    <source>
        <strain evidence="2">PB745_02</strain>
        <tissue evidence="2">Gill</tissue>
    </source>
</reference>
<evidence type="ECO:0000256" key="1">
    <source>
        <dbReference type="SAM" id="MobiDB-lite"/>
    </source>
</evidence>